<dbReference type="EMBL" id="CP001769">
    <property type="protein sequence ID" value="ADB42589.1"/>
    <property type="molecule type" value="Genomic_DNA"/>
</dbReference>
<dbReference type="KEGG" id="sli:Slin_6632"/>
<reference evidence="5 6" key="1">
    <citation type="journal article" date="2010" name="Stand. Genomic Sci.">
        <title>Complete genome sequence of Spirosoma linguale type strain (1).</title>
        <authorList>
            <person name="Lail K."/>
            <person name="Sikorski J."/>
            <person name="Saunders E."/>
            <person name="Lapidus A."/>
            <person name="Glavina Del Rio T."/>
            <person name="Copeland A."/>
            <person name="Tice H."/>
            <person name="Cheng J.-F."/>
            <person name="Lucas S."/>
            <person name="Nolan M."/>
            <person name="Bruce D."/>
            <person name="Goodwin L."/>
            <person name="Pitluck S."/>
            <person name="Ivanova N."/>
            <person name="Mavromatis K."/>
            <person name="Ovchinnikova G."/>
            <person name="Pati A."/>
            <person name="Chen A."/>
            <person name="Palaniappan K."/>
            <person name="Land M."/>
            <person name="Hauser L."/>
            <person name="Chang Y.-J."/>
            <person name="Jeffries C.D."/>
            <person name="Chain P."/>
            <person name="Brettin T."/>
            <person name="Detter J.C."/>
            <person name="Schuetze A."/>
            <person name="Rohde M."/>
            <person name="Tindall B.J."/>
            <person name="Goeker M."/>
            <person name="Bristow J."/>
            <person name="Eisen J.A."/>
            <person name="Markowitz V."/>
            <person name="Hugenholtz P."/>
            <person name="Kyrpides N.C."/>
            <person name="Klenk H.-P."/>
            <person name="Chen F."/>
        </authorList>
    </citation>
    <scope>NUCLEOTIDE SEQUENCE [LARGE SCALE GENOMIC DNA]</scope>
    <source>
        <strain evidence="6">ATCC 33905 / DSM 74 / LMG 10896 / Claus 1</strain>
    </source>
</reference>
<gene>
    <name evidence="5" type="ordered locus">Slin_6632</name>
</gene>
<keyword evidence="2" id="KW-0479">Metal-binding</keyword>
<accession>D2QUV7</accession>
<evidence type="ECO:0000313" key="5">
    <source>
        <dbReference type="EMBL" id="ADB42589.1"/>
    </source>
</evidence>
<name>D2QUV7_SPILD</name>
<proteinExistence type="predicted"/>
<dbReference type="GO" id="GO:0046872">
    <property type="term" value="F:metal ion binding"/>
    <property type="evidence" value="ECO:0007669"/>
    <property type="project" value="UniProtKB-KW"/>
</dbReference>
<dbReference type="CDD" id="cd00091">
    <property type="entry name" value="NUC"/>
    <property type="match status" value="1"/>
</dbReference>
<feature type="binding site" evidence="2">
    <location>
        <position position="158"/>
    </location>
    <ligand>
        <name>Mg(2+)</name>
        <dbReference type="ChEBI" id="CHEBI:18420"/>
        <note>catalytic</note>
    </ligand>
</feature>
<feature type="domain" description="ENPP1-3/EXOG-like endonuclease/phosphodiesterase" evidence="3">
    <location>
        <begin position="65"/>
        <end position="275"/>
    </location>
</feature>
<evidence type="ECO:0000256" key="2">
    <source>
        <dbReference type="PIRSR" id="PIRSR640255-2"/>
    </source>
</evidence>
<dbReference type="InterPro" id="IPR040255">
    <property type="entry name" value="Non-specific_endonuclease"/>
</dbReference>
<keyword evidence="6" id="KW-1185">Reference proteome</keyword>
<feature type="domain" description="DNA/RNA non-specific endonuclease/pyrophosphatase/phosphodiesterase" evidence="4">
    <location>
        <begin position="64"/>
        <end position="275"/>
    </location>
</feature>
<evidence type="ECO:0000256" key="1">
    <source>
        <dbReference type="PIRSR" id="PIRSR640255-1"/>
    </source>
</evidence>
<dbReference type="eggNOG" id="COG1864">
    <property type="taxonomic scope" value="Bacteria"/>
</dbReference>
<protein>
    <submittedName>
        <fullName evidence="5">DNA/RNA non-specific endonuclease</fullName>
    </submittedName>
</protein>
<keyword evidence="5" id="KW-0540">Nuclease</keyword>
<dbReference type="InterPro" id="IPR020821">
    <property type="entry name" value="ENPP1-3/EXOG-like_nuc-like"/>
</dbReference>
<dbReference type="PANTHER" id="PTHR13966:SF5">
    <property type="entry name" value="ENDONUCLEASE G, MITOCHONDRIAL"/>
    <property type="match status" value="1"/>
</dbReference>
<dbReference type="PANTHER" id="PTHR13966">
    <property type="entry name" value="ENDONUCLEASE RELATED"/>
    <property type="match status" value="1"/>
</dbReference>
<dbReference type="Gene3D" id="3.40.570.10">
    <property type="entry name" value="Extracellular Endonuclease, subunit A"/>
    <property type="match status" value="1"/>
</dbReference>
<keyword evidence="5" id="KW-0255">Endonuclease</keyword>
<sequence>MKGFDQLKTITWALGLVLLLNGCLSVRPSLPGTNTSAVLSRTDNLALGNPSNASAADPDNYLISRPQYTLSYSRSRGIANWVSWHLSTAWKGDAKRVDLFRPDPALPTGWSAARTSDYTNSGFDRGHLCPSDDRDATSEDNAATFLLTNIVPQAPRHNREVWKNLEEYERQLISNGNDVYILAGTSGTGGTGLNGFTTSIGNGKLTVPAILWKILIVVPPSGDNTFQLTENTRVIAVSIPNTQAAADKPWRAYLTSIDAIESMTGYDFLSTVSTDIQRIIEKRIDGSNS</sequence>
<dbReference type="InterPro" id="IPR001604">
    <property type="entry name" value="Endo_G_ENPP1-like_dom"/>
</dbReference>
<dbReference type="InterPro" id="IPR044929">
    <property type="entry name" value="DNA/RNA_non-sp_Endonuclease_sf"/>
</dbReference>
<dbReference type="InterPro" id="IPR044925">
    <property type="entry name" value="His-Me_finger_sf"/>
</dbReference>
<feature type="active site" description="Proton acceptor" evidence="1">
    <location>
        <position position="127"/>
    </location>
</feature>
<dbReference type="AlphaFoldDB" id="D2QUV7"/>
<keyword evidence="5" id="KW-0378">Hydrolase</keyword>
<evidence type="ECO:0000313" key="6">
    <source>
        <dbReference type="Proteomes" id="UP000002028"/>
    </source>
</evidence>
<dbReference type="GO" id="GO:0003676">
    <property type="term" value="F:nucleic acid binding"/>
    <property type="evidence" value="ECO:0007669"/>
    <property type="project" value="InterPro"/>
</dbReference>
<dbReference type="STRING" id="504472.Slin_6632"/>
<dbReference type="GO" id="GO:0004519">
    <property type="term" value="F:endonuclease activity"/>
    <property type="evidence" value="ECO:0007669"/>
    <property type="project" value="UniProtKB-KW"/>
</dbReference>
<dbReference type="Pfam" id="PF01223">
    <property type="entry name" value="Endonuclease_NS"/>
    <property type="match status" value="1"/>
</dbReference>
<evidence type="ECO:0000259" key="4">
    <source>
        <dbReference type="SMART" id="SM00892"/>
    </source>
</evidence>
<dbReference type="Proteomes" id="UP000002028">
    <property type="component" value="Chromosome"/>
</dbReference>
<organism evidence="5 6">
    <name type="scientific">Spirosoma linguale (strain ATCC 33905 / DSM 74 / LMG 10896 / Claus 1)</name>
    <dbReference type="NCBI Taxonomy" id="504472"/>
    <lineage>
        <taxon>Bacteria</taxon>
        <taxon>Pseudomonadati</taxon>
        <taxon>Bacteroidota</taxon>
        <taxon>Cytophagia</taxon>
        <taxon>Cytophagales</taxon>
        <taxon>Cytophagaceae</taxon>
        <taxon>Spirosoma</taxon>
    </lineage>
</organism>
<dbReference type="SUPFAM" id="SSF54060">
    <property type="entry name" value="His-Me finger endonucleases"/>
    <property type="match status" value="1"/>
</dbReference>
<dbReference type="SMART" id="SM00892">
    <property type="entry name" value="Endonuclease_NS"/>
    <property type="match status" value="1"/>
</dbReference>
<dbReference type="GO" id="GO:0016787">
    <property type="term" value="F:hydrolase activity"/>
    <property type="evidence" value="ECO:0007669"/>
    <property type="project" value="InterPro"/>
</dbReference>
<dbReference type="SMART" id="SM00477">
    <property type="entry name" value="NUC"/>
    <property type="match status" value="1"/>
</dbReference>
<evidence type="ECO:0000259" key="3">
    <source>
        <dbReference type="SMART" id="SM00477"/>
    </source>
</evidence>
<dbReference type="RefSeq" id="WP_012931071.1">
    <property type="nucleotide sequence ID" value="NC_013730.1"/>
</dbReference>
<dbReference type="HOGENOM" id="CLU_055174_2_2_10"/>